<dbReference type="GO" id="GO:1903037">
    <property type="term" value="P:regulation of leukocyte cell-cell adhesion"/>
    <property type="evidence" value="ECO:0007669"/>
    <property type="project" value="UniProtKB-ARBA"/>
</dbReference>
<feature type="domain" description="Ig-like" evidence="8">
    <location>
        <begin position="13"/>
        <end position="115"/>
    </location>
</feature>
<evidence type="ECO:0000313" key="9">
    <source>
        <dbReference type="EMBL" id="KAF1381014.1"/>
    </source>
</evidence>
<evidence type="ECO:0000256" key="7">
    <source>
        <dbReference type="SAM" id="SignalP"/>
    </source>
</evidence>
<dbReference type="SMART" id="SM00409">
    <property type="entry name" value="IG"/>
    <property type="match status" value="1"/>
</dbReference>
<dbReference type="InterPro" id="IPR050504">
    <property type="entry name" value="IgSF_BTN/MOG"/>
</dbReference>
<keyword evidence="6" id="KW-0393">Immunoglobulin domain</keyword>
<keyword evidence="10" id="KW-1185">Reference proteome</keyword>
<dbReference type="GO" id="GO:0050863">
    <property type="term" value="P:regulation of T cell activation"/>
    <property type="evidence" value="ECO:0007669"/>
    <property type="project" value="UniProtKB-ARBA"/>
</dbReference>
<sequence>MYYRLIVLAALLPSCSGESSVDDPAKMVLAFAGGAVLLPCNFSLPASADVPTVEWSKQGLHPDVVFLYRGGYEINEEKHPAFWYRTSLIAKEQKNGNFSLRIASVRLSDAGTYRCKRLRGTHDVTSVELVVVAVSEPKVWVMSAEGGGVTLQCEANCWLPEPQINFLDERGKYIHAEEPKRDEDAHECFTVTRRVTLQDAAANRFKFQTSIQTLPKACLVPLLKRN</sequence>
<name>A0A6A5EZ94_PERFL</name>
<dbReference type="GO" id="GO:0050852">
    <property type="term" value="P:T cell receptor signaling pathway"/>
    <property type="evidence" value="ECO:0007669"/>
    <property type="project" value="TreeGrafter"/>
</dbReference>
<dbReference type="Pfam" id="PF07686">
    <property type="entry name" value="V-set"/>
    <property type="match status" value="1"/>
</dbReference>
<dbReference type="GO" id="GO:0009897">
    <property type="term" value="C:external side of plasma membrane"/>
    <property type="evidence" value="ECO:0007669"/>
    <property type="project" value="TreeGrafter"/>
</dbReference>
<evidence type="ECO:0000256" key="1">
    <source>
        <dbReference type="ARBA" id="ARBA00004370"/>
    </source>
</evidence>
<dbReference type="InterPro" id="IPR007110">
    <property type="entry name" value="Ig-like_dom"/>
</dbReference>
<dbReference type="InterPro" id="IPR013106">
    <property type="entry name" value="Ig_V-set"/>
</dbReference>
<dbReference type="PANTHER" id="PTHR24100:SF151">
    <property type="entry name" value="ICOS LIGAND"/>
    <property type="match status" value="1"/>
</dbReference>
<protein>
    <recommendedName>
        <fullName evidence="8">Ig-like domain-containing protein</fullName>
    </recommendedName>
</protein>
<evidence type="ECO:0000259" key="8">
    <source>
        <dbReference type="PROSITE" id="PS50835"/>
    </source>
</evidence>
<gene>
    <name evidence="9" type="ORF">PFLUV_G00170030</name>
</gene>
<dbReference type="InterPro" id="IPR003599">
    <property type="entry name" value="Ig_sub"/>
</dbReference>
<dbReference type="PROSITE" id="PS50835">
    <property type="entry name" value="IG_LIKE"/>
    <property type="match status" value="1"/>
</dbReference>
<dbReference type="SMART" id="SM00406">
    <property type="entry name" value="IGv"/>
    <property type="match status" value="1"/>
</dbReference>
<keyword evidence="5" id="KW-0325">Glycoprotein</keyword>
<keyword evidence="2 7" id="KW-0732">Signal</keyword>
<comment type="subcellular location">
    <subcellularLocation>
        <location evidence="1">Membrane</location>
    </subcellularLocation>
</comment>
<accession>A0A6A5EZ94</accession>
<evidence type="ECO:0000256" key="4">
    <source>
        <dbReference type="ARBA" id="ARBA00023157"/>
    </source>
</evidence>
<keyword evidence="4" id="KW-1015">Disulfide bond</keyword>
<dbReference type="PANTHER" id="PTHR24100">
    <property type="entry name" value="BUTYROPHILIN"/>
    <property type="match status" value="1"/>
</dbReference>
<evidence type="ECO:0000256" key="6">
    <source>
        <dbReference type="ARBA" id="ARBA00023319"/>
    </source>
</evidence>
<dbReference type="GO" id="GO:0005102">
    <property type="term" value="F:signaling receptor binding"/>
    <property type="evidence" value="ECO:0007669"/>
    <property type="project" value="TreeGrafter"/>
</dbReference>
<dbReference type="GO" id="GO:0001817">
    <property type="term" value="P:regulation of cytokine production"/>
    <property type="evidence" value="ECO:0007669"/>
    <property type="project" value="TreeGrafter"/>
</dbReference>
<dbReference type="InterPro" id="IPR013783">
    <property type="entry name" value="Ig-like_fold"/>
</dbReference>
<dbReference type="InterPro" id="IPR036179">
    <property type="entry name" value="Ig-like_dom_sf"/>
</dbReference>
<dbReference type="Gene3D" id="2.60.40.10">
    <property type="entry name" value="Immunoglobulins"/>
    <property type="match status" value="2"/>
</dbReference>
<feature type="chain" id="PRO_5025331568" description="Ig-like domain-containing protein" evidence="7">
    <location>
        <begin position="18"/>
        <end position="226"/>
    </location>
</feature>
<dbReference type="SUPFAM" id="SSF48726">
    <property type="entry name" value="Immunoglobulin"/>
    <property type="match status" value="1"/>
</dbReference>
<feature type="signal peptide" evidence="7">
    <location>
        <begin position="1"/>
        <end position="17"/>
    </location>
</feature>
<dbReference type="Proteomes" id="UP000465112">
    <property type="component" value="Chromosome 14"/>
</dbReference>
<dbReference type="Pfam" id="PF22705">
    <property type="entry name" value="C2-set_3"/>
    <property type="match status" value="1"/>
</dbReference>
<keyword evidence="3" id="KW-0472">Membrane</keyword>
<dbReference type="AlphaFoldDB" id="A0A6A5EZ94"/>
<reference evidence="9 10" key="1">
    <citation type="submission" date="2019-06" db="EMBL/GenBank/DDBJ databases">
        <title>A chromosome-scale genome assembly of the European perch, Perca fluviatilis.</title>
        <authorList>
            <person name="Roques C."/>
            <person name="Zahm M."/>
            <person name="Cabau C."/>
            <person name="Klopp C."/>
            <person name="Bouchez O."/>
            <person name="Donnadieu C."/>
            <person name="Kuhl H."/>
            <person name="Gislard M."/>
            <person name="Guendouz S."/>
            <person name="Journot L."/>
            <person name="Haffray P."/>
            <person name="Bestin A."/>
            <person name="Morvezen R."/>
            <person name="Feron R."/>
            <person name="Wen M."/>
            <person name="Jouanno E."/>
            <person name="Herpin A."/>
            <person name="Schartl M."/>
            <person name="Postlethwait J."/>
            <person name="Schaerlinger B."/>
            <person name="Chardard D."/>
            <person name="Lecocq T."/>
            <person name="Poncet C."/>
            <person name="Jaffrelo L."/>
            <person name="Lampietro C."/>
            <person name="Guiguen Y."/>
        </authorList>
    </citation>
    <scope>NUCLEOTIDE SEQUENCE [LARGE SCALE GENOMIC DNA]</scope>
    <source>
        <tissue evidence="9">Blood</tissue>
    </source>
</reference>
<evidence type="ECO:0000256" key="5">
    <source>
        <dbReference type="ARBA" id="ARBA00023180"/>
    </source>
</evidence>
<dbReference type="EMBL" id="VHII01000014">
    <property type="protein sequence ID" value="KAF1381014.1"/>
    <property type="molecule type" value="Genomic_DNA"/>
</dbReference>
<evidence type="ECO:0000256" key="2">
    <source>
        <dbReference type="ARBA" id="ARBA00022729"/>
    </source>
</evidence>
<proteinExistence type="predicted"/>
<organism evidence="9 10">
    <name type="scientific">Perca fluviatilis</name>
    <name type="common">European perch</name>
    <dbReference type="NCBI Taxonomy" id="8168"/>
    <lineage>
        <taxon>Eukaryota</taxon>
        <taxon>Metazoa</taxon>
        <taxon>Chordata</taxon>
        <taxon>Craniata</taxon>
        <taxon>Vertebrata</taxon>
        <taxon>Euteleostomi</taxon>
        <taxon>Actinopterygii</taxon>
        <taxon>Neopterygii</taxon>
        <taxon>Teleostei</taxon>
        <taxon>Neoteleostei</taxon>
        <taxon>Acanthomorphata</taxon>
        <taxon>Eupercaria</taxon>
        <taxon>Perciformes</taxon>
        <taxon>Percoidei</taxon>
        <taxon>Percidae</taxon>
        <taxon>Percinae</taxon>
        <taxon>Perca</taxon>
    </lineage>
</organism>
<dbReference type="FunFam" id="2.60.40.10:FF:000142">
    <property type="entry name" value="V-set domain-containing T-cell activation inhibitor 1"/>
    <property type="match status" value="1"/>
</dbReference>
<comment type="caution">
    <text evidence="9">The sequence shown here is derived from an EMBL/GenBank/DDBJ whole genome shotgun (WGS) entry which is preliminary data.</text>
</comment>
<evidence type="ECO:0000256" key="3">
    <source>
        <dbReference type="ARBA" id="ARBA00023136"/>
    </source>
</evidence>
<evidence type="ECO:0000313" key="10">
    <source>
        <dbReference type="Proteomes" id="UP000465112"/>
    </source>
</evidence>
<dbReference type="InterPro" id="IPR053896">
    <property type="entry name" value="BTN3A2-like_Ig-C"/>
</dbReference>